<evidence type="ECO:0000256" key="7">
    <source>
        <dbReference type="ARBA" id="ARBA00022989"/>
    </source>
</evidence>
<keyword evidence="8 9" id="KW-0472">Membrane</keyword>
<evidence type="ECO:0000256" key="2">
    <source>
        <dbReference type="ARBA" id="ARBA00004236"/>
    </source>
</evidence>
<dbReference type="PANTHER" id="PTHR30576">
    <property type="entry name" value="COLANIC BIOSYNTHESIS UDP-GLUCOSE LIPID CARRIER TRANSFERASE"/>
    <property type="match status" value="1"/>
</dbReference>
<evidence type="ECO:0000256" key="3">
    <source>
        <dbReference type="ARBA" id="ARBA00006464"/>
    </source>
</evidence>
<name>A0A078KMB2_9FIRM</name>
<dbReference type="PATRIC" id="fig|29343.3.peg.559"/>
<dbReference type="STRING" id="29343.CCDG5_0541"/>
<keyword evidence="6 9" id="KW-0812">Transmembrane</keyword>
<dbReference type="EMBL" id="LM995447">
    <property type="protein sequence ID" value="CDZ23672.1"/>
    <property type="molecule type" value="Genomic_DNA"/>
</dbReference>
<evidence type="ECO:0000256" key="4">
    <source>
        <dbReference type="ARBA" id="ARBA00022475"/>
    </source>
</evidence>
<evidence type="ECO:0000256" key="5">
    <source>
        <dbReference type="ARBA" id="ARBA00022679"/>
    </source>
</evidence>
<keyword evidence="7 9" id="KW-1133">Transmembrane helix</keyword>
<evidence type="ECO:0000259" key="10">
    <source>
        <dbReference type="Pfam" id="PF02397"/>
    </source>
</evidence>
<dbReference type="GO" id="GO:0005886">
    <property type="term" value="C:plasma membrane"/>
    <property type="evidence" value="ECO:0007669"/>
    <property type="project" value="UniProtKB-SubCell"/>
</dbReference>
<evidence type="ECO:0000313" key="12">
    <source>
        <dbReference type="Proteomes" id="UP000032431"/>
    </source>
</evidence>
<dbReference type="InterPro" id="IPR017475">
    <property type="entry name" value="EPS_sugar_tfrase"/>
</dbReference>
<dbReference type="InterPro" id="IPR003362">
    <property type="entry name" value="Bact_transf"/>
</dbReference>
<feature type="transmembrane region" description="Helical" evidence="9">
    <location>
        <begin position="36"/>
        <end position="61"/>
    </location>
</feature>
<keyword evidence="5 11" id="KW-0808">Transferase</keyword>
<dbReference type="HOGENOM" id="CLU_024920_1_0_9"/>
<comment type="subcellular location">
    <subcellularLocation>
        <location evidence="2">Cell membrane</location>
    </subcellularLocation>
    <subcellularLocation>
        <location evidence="1">Membrane</location>
        <topology evidence="1">Multi-pass membrane protein</topology>
    </subcellularLocation>
</comment>
<organism evidence="11 12">
    <name type="scientific">[Clostridium] cellulosi</name>
    <dbReference type="NCBI Taxonomy" id="29343"/>
    <lineage>
        <taxon>Bacteria</taxon>
        <taxon>Bacillati</taxon>
        <taxon>Bacillota</taxon>
        <taxon>Clostridia</taxon>
        <taxon>Eubacteriales</taxon>
        <taxon>Oscillospiraceae</taxon>
        <taxon>Oscillospiraceae incertae sedis</taxon>
    </lineage>
</organism>
<dbReference type="AlphaFoldDB" id="A0A078KMB2"/>
<dbReference type="GO" id="GO:0016780">
    <property type="term" value="F:phosphotransferase activity, for other substituted phosphate groups"/>
    <property type="evidence" value="ECO:0007669"/>
    <property type="project" value="TreeGrafter"/>
</dbReference>
<dbReference type="PANTHER" id="PTHR30576:SF4">
    <property type="entry name" value="UNDECAPRENYL-PHOSPHATE GALACTOSE PHOSPHOTRANSFERASE"/>
    <property type="match status" value="1"/>
</dbReference>
<evidence type="ECO:0000256" key="9">
    <source>
        <dbReference type="SAM" id="Phobius"/>
    </source>
</evidence>
<proteinExistence type="inferred from homology"/>
<dbReference type="KEGG" id="ccel:CCDG5_0541"/>
<sequence>METQEFYISYDEELQQKQNQANVSYTYNVLKRFFDILLSVIGLIILSPVFLIISIIIKLTSPGPVLYKHKRVGYMGEEIEIYKFRSMVVDSDNFEKYFTKEQMKHFKENFKLENDPRITKIGKFLRKSSLDELPQLINIIKGQMSIVGPRPIVKDEVKKYGIYADTYFSVKPGLTGLWQVCGRSNTTYEERVQLDVKYVQNRSLLNDLKIILKTFGAVVTSKGAC</sequence>
<dbReference type="NCBIfam" id="TIGR03025">
    <property type="entry name" value="EPS_sugtrans"/>
    <property type="match status" value="1"/>
</dbReference>
<dbReference type="Proteomes" id="UP000032431">
    <property type="component" value="Chromosome I"/>
</dbReference>
<evidence type="ECO:0000256" key="6">
    <source>
        <dbReference type="ARBA" id="ARBA00022692"/>
    </source>
</evidence>
<protein>
    <submittedName>
        <fullName evidence="11">Bacterial sugar transferase family protein</fullName>
    </submittedName>
</protein>
<gene>
    <name evidence="11" type="ORF">CCDG5_0541</name>
</gene>
<comment type="similarity">
    <text evidence="3">Belongs to the bacterial sugar transferase family.</text>
</comment>
<evidence type="ECO:0000256" key="8">
    <source>
        <dbReference type="ARBA" id="ARBA00023136"/>
    </source>
</evidence>
<reference evidence="12" key="1">
    <citation type="submission" date="2014-07" db="EMBL/GenBank/DDBJ databases">
        <authorList>
            <person name="Wibberg D."/>
        </authorList>
    </citation>
    <scope>NUCLEOTIDE SEQUENCE [LARGE SCALE GENOMIC DNA]</scope>
    <source>
        <strain evidence="12">DG5</strain>
    </source>
</reference>
<keyword evidence="4" id="KW-1003">Cell membrane</keyword>
<accession>A0A078KMB2</accession>
<evidence type="ECO:0000313" key="11">
    <source>
        <dbReference type="EMBL" id="CDZ23672.1"/>
    </source>
</evidence>
<evidence type="ECO:0000256" key="1">
    <source>
        <dbReference type="ARBA" id="ARBA00004141"/>
    </source>
</evidence>
<dbReference type="Pfam" id="PF02397">
    <property type="entry name" value="Bac_transf"/>
    <property type="match status" value="1"/>
</dbReference>
<keyword evidence="12" id="KW-1185">Reference proteome</keyword>
<feature type="domain" description="Bacterial sugar transferase" evidence="10">
    <location>
        <begin position="31"/>
        <end position="219"/>
    </location>
</feature>